<dbReference type="InterPro" id="IPR002155">
    <property type="entry name" value="Thiolase"/>
</dbReference>
<dbReference type="PIRSF" id="PIRSF000429">
    <property type="entry name" value="Ac-CoA_Ac_transf"/>
    <property type="match status" value="1"/>
</dbReference>
<evidence type="ECO:0000259" key="1">
    <source>
        <dbReference type="Pfam" id="PF22691"/>
    </source>
</evidence>
<dbReference type="InterPro" id="IPR016039">
    <property type="entry name" value="Thiolase-like"/>
</dbReference>
<dbReference type="PANTHER" id="PTHR42870:SF1">
    <property type="entry name" value="NON-SPECIFIC LIPID-TRANSFER PROTEIN-LIKE 2"/>
    <property type="match status" value="1"/>
</dbReference>
<dbReference type="AlphaFoldDB" id="A0A6J6RP18"/>
<feature type="domain" description="Thiolase C-terminal" evidence="1">
    <location>
        <begin position="247"/>
        <end position="373"/>
    </location>
</feature>
<dbReference type="EMBL" id="CAEZYF010000009">
    <property type="protein sequence ID" value="CAB4724167.1"/>
    <property type="molecule type" value="Genomic_DNA"/>
</dbReference>
<evidence type="ECO:0000313" key="2">
    <source>
        <dbReference type="EMBL" id="CAB4364032.1"/>
    </source>
</evidence>
<evidence type="ECO:0000313" key="3">
    <source>
        <dbReference type="EMBL" id="CAB4724167.1"/>
    </source>
</evidence>
<name>A0A6J6RP18_9ZZZZ</name>
<dbReference type="Gene3D" id="3.40.47.10">
    <property type="match status" value="1"/>
</dbReference>
<reference evidence="3" key="1">
    <citation type="submission" date="2020-05" db="EMBL/GenBank/DDBJ databases">
        <authorList>
            <person name="Chiriac C."/>
            <person name="Salcher M."/>
            <person name="Ghai R."/>
            <person name="Kavagutti S V."/>
        </authorList>
    </citation>
    <scope>NUCLEOTIDE SEQUENCE</scope>
</reference>
<gene>
    <name evidence="3" type="ORF">UFOPK2656_01644</name>
    <name evidence="4" type="ORF">UFOPK3651_01786</name>
    <name evidence="5" type="ORF">UFOPK3931_01504</name>
    <name evidence="2" type="ORF">UFOPK4189_01801</name>
</gene>
<dbReference type="InterPro" id="IPR055140">
    <property type="entry name" value="Thiolase_C_2"/>
</dbReference>
<dbReference type="EMBL" id="CAFBMT010000009">
    <property type="protein sequence ID" value="CAB4935681.1"/>
    <property type="molecule type" value="Genomic_DNA"/>
</dbReference>
<proteinExistence type="predicted"/>
<evidence type="ECO:0000313" key="4">
    <source>
        <dbReference type="EMBL" id="CAB4935681.1"/>
    </source>
</evidence>
<dbReference type="EMBL" id="CAFBOL010000035">
    <property type="protein sequence ID" value="CAB4991522.1"/>
    <property type="molecule type" value="Genomic_DNA"/>
</dbReference>
<accession>A0A6J6RP18</accession>
<dbReference type="Pfam" id="PF22691">
    <property type="entry name" value="Thiolase_C_1"/>
    <property type="match status" value="1"/>
</dbReference>
<dbReference type="PANTHER" id="PTHR42870">
    <property type="entry name" value="ACETYL-COA C-ACETYLTRANSFERASE"/>
    <property type="match status" value="1"/>
</dbReference>
<dbReference type="SUPFAM" id="SSF53901">
    <property type="entry name" value="Thiolase-like"/>
    <property type="match status" value="2"/>
</dbReference>
<evidence type="ECO:0000313" key="5">
    <source>
        <dbReference type="EMBL" id="CAB4991522.1"/>
    </source>
</evidence>
<organism evidence="3">
    <name type="scientific">freshwater metagenome</name>
    <dbReference type="NCBI Taxonomy" id="449393"/>
    <lineage>
        <taxon>unclassified sequences</taxon>
        <taxon>metagenomes</taxon>
        <taxon>ecological metagenomes</taxon>
    </lineage>
</organism>
<dbReference type="EMBL" id="CAESGF010000009">
    <property type="protein sequence ID" value="CAB4364032.1"/>
    <property type="molecule type" value="Genomic_DNA"/>
</dbReference>
<dbReference type="CDD" id="cd00829">
    <property type="entry name" value="SCP-x_thiolase"/>
    <property type="match status" value="1"/>
</dbReference>
<dbReference type="GO" id="GO:0016747">
    <property type="term" value="F:acyltransferase activity, transferring groups other than amino-acyl groups"/>
    <property type="evidence" value="ECO:0007669"/>
    <property type="project" value="InterPro"/>
</dbReference>
<protein>
    <submittedName>
        <fullName evidence="3">Unannotated protein</fullName>
    </submittedName>
</protein>
<sequence>MAITTKNRRVAIVGVGYSNVGRNTGLTERHHAAQAANAALADAGLTAKDIDGVGSWGGDAVDFGYMMGFQDLRWELNVGVSPAFIAPAYHAAQAVAAGHADCVMAFRIMMQQPSSAKLAAGGAMLGAPSMSDTVFQYPYGNFSPTQWAGLLMNRYLHESDSTEEHFAKFAVSQRNWALLNDNALQRTPLTEEQFLSTPYITKPLRILDCDYPCDSGSAVIFTTEERARDLRQPAVFVDSSSLCSIHDMNFEALPDMVRTAPVKASKELWARTDLKPSDVSTAHLYDGFSVITFQWLEALGLVPQGQAGPFVAEGNTSLGGSLPVNTDGGAINVGRRHGANFCIEAVKQLRGECGERQVAGADVSVWANAVGPFAGAMLLTKS</sequence>